<protein>
    <recommendedName>
        <fullName evidence="2">MOSC domain-containing protein</fullName>
    </recommendedName>
</protein>
<dbReference type="SUPFAM" id="SSF141673">
    <property type="entry name" value="MOSC N-terminal domain-like"/>
    <property type="match status" value="1"/>
</dbReference>
<evidence type="ECO:0000256" key="1">
    <source>
        <dbReference type="SAM" id="MobiDB-lite"/>
    </source>
</evidence>
<feature type="region of interest" description="Disordered" evidence="1">
    <location>
        <begin position="294"/>
        <end position="313"/>
    </location>
</feature>
<evidence type="ECO:0000313" key="3">
    <source>
        <dbReference type="EMBL" id="KAJ8993244.1"/>
    </source>
</evidence>
<comment type="caution">
    <text evidence="3">The sequence shown here is derived from an EMBL/GenBank/DDBJ whole genome shotgun (WGS) entry which is preliminary data.</text>
</comment>
<dbReference type="GO" id="GO:0003824">
    <property type="term" value="F:catalytic activity"/>
    <property type="evidence" value="ECO:0007669"/>
    <property type="project" value="InterPro"/>
</dbReference>
<dbReference type="InterPro" id="IPR011037">
    <property type="entry name" value="Pyrv_Knase-like_insert_dom_sf"/>
</dbReference>
<dbReference type="PROSITE" id="PS51340">
    <property type="entry name" value="MOSC"/>
    <property type="match status" value="1"/>
</dbReference>
<dbReference type="EMBL" id="JAJGCB010000004">
    <property type="protein sequence ID" value="KAJ8993244.1"/>
    <property type="molecule type" value="Genomic_DNA"/>
</dbReference>
<feature type="region of interest" description="Disordered" evidence="1">
    <location>
        <begin position="251"/>
        <end position="275"/>
    </location>
</feature>
<dbReference type="PANTHER" id="PTHR14237:SF34">
    <property type="entry name" value="MOSC DOMAIN PROTEIN (AFU_ORTHOLOGUE AFUA_2G07820)"/>
    <property type="match status" value="1"/>
</dbReference>
<accession>A0AAN6EYG7</accession>
<dbReference type="Pfam" id="PF03476">
    <property type="entry name" value="MOSC_N"/>
    <property type="match status" value="1"/>
</dbReference>
<dbReference type="SUPFAM" id="SSF50800">
    <property type="entry name" value="PK beta-barrel domain-like"/>
    <property type="match status" value="1"/>
</dbReference>
<proteinExistence type="predicted"/>
<dbReference type="PANTHER" id="PTHR14237">
    <property type="entry name" value="MOLYBDOPTERIN COFACTOR SULFURASE MOSC"/>
    <property type="match status" value="1"/>
</dbReference>
<dbReference type="GO" id="GO:0030151">
    <property type="term" value="F:molybdenum ion binding"/>
    <property type="evidence" value="ECO:0007669"/>
    <property type="project" value="InterPro"/>
</dbReference>
<gene>
    <name evidence="3" type="ORF">HRR80_003271</name>
</gene>
<name>A0AAN6EYG7_EXODE</name>
<reference evidence="3" key="1">
    <citation type="submission" date="2023-01" db="EMBL/GenBank/DDBJ databases">
        <title>Exophiala dermititidis isolated from Cystic Fibrosis Patient.</title>
        <authorList>
            <person name="Kurbessoian T."/>
            <person name="Crocker A."/>
            <person name="Murante D."/>
            <person name="Hogan D.A."/>
            <person name="Stajich J.E."/>
        </authorList>
    </citation>
    <scope>NUCLEOTIDE SEQUENCE</scope>
    <source>
        <strain evidence="3">Ex8</strain>
    </source>
</reference>
<evidence type="ECO:0000259" key="2">
    <source>
        <dbReference type="PROSITE" id="PS51340"/>
    </source>
</evidence>
<evidence type="ECO:0000313" key="4">
    <source>
        <dbReference type="Proteomes" id="UP001161757"/>
    </source>
</evidence>
<dbReference type="Proteomes" id="UP001161757">
    <property type="component" value="Unassembled WGS sequence"/>
</dbReference>
<organism evidence="3 4">
    <name type="scientific">Exophiala dermatitidis</name>
    <name type="common">Black yeast-like fungus</name>
    <name type="synonym">Wangiella dermatitidis</name>
    <dbReference type="NCBI Taxonomy" id="5970"/>
    <lineage>
        <taxon>Eukaryota</taxon>
        <taxon>Fungi</taxon>
        <taxon>Dikarya</taxon>
        <taxon>Ascomycota</taxon>
        <taxon>Pezizomycotina</taxon>
        <taxon>Eurotiomycetes</taxon>
        <taxon>Chaetothyriomycetidae</taxon>
        <taxon>Chaetothyriales</taxon>
        <taxon>Herpotrichiellaceae</taxon>
        <taxon>Exophiala</taxon>
    </lineage>
</organism>
<feature type="domain" description="MOSC" evidence="2">
    <location>
        <begin position="286"/>
        <end position="459"/>
    </location>
</feature>
<dbReference type="GO" id="GO:0030170">
    <property type="term" value="F:pyridoxal phosphate binding"/>
    <property type="evidence" value="ECO:0007669"/>
    <property type="project" value="InterPro"/>
</dbReference>
<dbReference type="Pfam" id="PF03473">
    <property type="entry name" value="MOSC"/>
    <property type="match status" value="1"/>
</dbReference>
<dbReference type="AlphaFoldDB" id="A0AAN6EYG7"/>
<sequence length="476" mass="54039">MFGTIGQSVLLSFYQYTASRPATHSPWTFSHWLQRSESKTDIMDRYCTHAHKKPNRLPFSCRCVYCHLTPNCFSIPRRHANYGNSVNERELIRISSLQLYTYPIKSLRGISLPSMAAMYTGFPHDRHFMLYNRNQQKNMHVSQFPEMCLFKTEFDDNENPKNVIVTYTKDHMFDRPDQKLSPTKLEVSLMPDTKGLQEVHITMHSSPCVGYDMGETYDRWFSERFGYEVQLLYIGNNRRKVLGNVPPSIALKQAQTGSPPPGGDKDKVSSSSSSSSSWWGITAKASSLLGAVVGSSDNRSSDDTQTESEADVSGIDEGISFADVAPYLIVSTKSWENVQRRVPEGETVDISKFRPNIVVEGAEHEWDEDYWAELRVGKSSRFVLTQNCARCYSLNVDYETGKVGQGEAGKILKKLQRDRRVDPGAKWSPVFGRYGFLARVPEEGKDTVEIKVGDKVEVLKRNAERTRFEWPGLSTN</sequence>
<dbReference type="InterPro" id="IPR005303">
    <property type="entry name" value="MOCOS_middle"/>
</dbReference>
<dbReference type="InterPro" id="IPR005302">
    <property type="entry name" value="MoCF_Sase_C"/>
</dbReference>